<dbReference type="OrthoDB" id="4190732at2"/>
<reference evidence="3" key="1">
    <citation type="submission" date="2018-08" db="EMBL/GenBank/DDBJ databases">
        <authorList>
            <person name="Kim S.-J."/>
            <person name="Jung G.-Y."/>
        </authorList>
    </citation>
    <scope>NUCLEOTIDE SEQUENCE [LARGE SCALE GENOMIC DNA]</scope>
    <source>
        <strain evidence="3">GY_G</strain>
    </source>
</reference>
<dbReference type="InterPro" id="IPR013154">
    <property type="entry name" value="ADH-like_N"/>
</dbReference>
<dbReference type="PANTHER" id="PTHR43677:SF4">
    <property type="entry name" value="QUINONE OXIDOREDUCTASE-LIKE PROTEIN 2"/>
    <property type="match status" value="1"/>
</dbReference>
<dbReference type="InterPro" id="IPR013149">
    <property type="entry name" value="ADH-like_C"/>
</dbReference>
<dbReference type="EMBL" id="QRGP01000001">
    <property type="protein sequence ID" value="RDV06573.1"/>
    <property type="molecule type" value="Genomic_DNA"/>
</dbReference>
<dbReference type="SMART" id="SM00829">
    <property type="entry name" value="PKS_ER"/>
    <property type="match status" value="1"/>
</dbReference>
<dbReference type="SUPFAM" id="SSF50129">
    <property type="entry name" value="GroES-like"/>
    <property type="match status" value="1"/>
</dbReference>
<dbReference type="InterPro" id="IPR020843">
    <property type="entry name" value="ER"/>
</dbReference>
<dbReference type="Proteomes" id="UP000263833">
    <property type="component" value="Unassembled WGS sequence"/>
</dbReference>
<dbReference type="InterPro" id="IPR011032">
    <property type="entry name" value="GroES-like_sf"/>
</dbReference>
<evidence type="ECO:0000313" key="3">
    <source>
        <dbReference type="Proteomes" id="UP000263833"/>
    </source>
</evidence>
<keyword evidence="3" id="KW-1185">Reference proteome</keyword>
<protein>
    <submittedName>
        <fullName evidence="2">NADPH:quinone oxidoreductase family protein</fullName>
    </submittedName>
</protein>
<name>A0A371BGM4_9SPHN</name>
<feature type="domain" description="Enoyl reductase (ER)" evidence="1">
    <location>
        <begin position="11"/>
        <end position="322"/>
    </location>
</feature>
<dbReference type="Gene3D" id="3.40.50.720">
    <property type="entry name" value="NAD(P)-binding Rossmann-like Domain"/>
    <property type="match status" value="1"/>
</dbReference>
<dbReference type="InterPro" id="IPR051397">
    <property type="entry name" value="Zn-ADH-like_protein"/>
</dbReference>
<dbReference type="PANTHER" id="PTHR43677">
    <property type="entry name" value="SHORT-CHAIN DEHYDROGENASE/REDUCTASE"/>
    <property type="match status" value="1"/>
</dbReference>
<dbReference type="GO" id="GO:0016491">
    <property type="term" value="F:oxidoreductase activity"/>
    <property type="evidence" value="ECO:0007669"/>
    <property type="project" value="InterPro"/>
</dbReference>
<dbReference type="AlphaFoldDB" id="A0A371BGM4"/>
<gene>
    <name evidence="2" type="ORF">DXH95_03900</name>
</gene>
<proteinExistence type="predicted"/>
<dbReference type="Pfam" id="PF08240">
    <property type="entry name" value="ADH_N"/>
    <property type="match status" value="1"/>
</dbReference>
<evidence type="ECO:0000313" key="2">
    <source>
        <dbReference type="EMBL" id="RDV06573.1"/>
    </source>
</evidence>
<sequence>MPRVVIADQFGPPDVYSLVERPAQPLQKGHVRIAIKAAGISFVDVLTAKGEYQVKPPLPFIPGSEGAGIVTEVAEDVSGFAVGDHVVCSAWGGLFAEEIVLPQRALRLVPDEMDLISAAVFPVSYATAWHALVDRGHLKPGETLLVLGAAGATGLAAVQIGKHLGARVISLASNAEKRALTLVSGADIAIDGRAEDWRDQVKHANGDKPVDVVFDPVGGDMTDPAFRSLGWGGRHLIIGFPAGIAALRTNLPLLKGASLVGVDIRQFGIYEPERSEANRKTIFTLAAQGILKPAIAATYKLESYIQAMEAAAAGQSAGRVVLVMD</sequence>
<dbReference type="SUPFAM" id="SSF51735">
    <property type="entry name" value="NAD(P)-binding Rossmann-fold domains"/>
    <property type="match status" value="1"/>
</dbReference>
<organism evidence="2 3">
    <name type="scientific">Sphingorhabdus pulchriflava</name>
    <dbReference type="NCBI Taxonomy" id="2292257"/>
    <lineage>
        <taxon>Bacteria</taxon>
        <taxon>Pseudomonadati</taxon>
        <taxon>Pseudomonadota</taxon>
        <taxon>Alphaproteobacteria</taxon>
        <taxon>Sphingomonadales</taxon>
        <taxon>Sphingomonadaceae</taxon>
        <taxon>Sphingorhabdus</taxon>
    </lineage>
</organism>
<comment type="caution">
    <text evidence="2">The sequence shown here is derived from an EMBL/GenBank/DDBJ whole genome shotgun (WGS) entry which is preliminary data.</text>
</comment>
<accession>A0A371BGM4</accession>
<evidence type="ECO:0000259" key="1">
    <source>
        <dbReference type="SMART" id="SM00829"/>
    </source>
</evidence>
<dbReference type="InterPro" id="IPR036291">
    <property type="entry name" value="NAD(P)-bd_dom_sf"/>
</dbReference>
<dbReference type="RefSeq" id="WP_115549385.1">
    <property type="nucleotide sequence ID" value="NZ_QRGP01000001.1"/>
</dbReference>
<dbReference type="Gene3D" id="3.90.180.10">
    <property type="entry name" value="Medium-chain alcohol dehydrogenases, catalytic domain"/>
    <property type="match status" value="1"/>
</dbReference>
<dbReference type="CDD" id="cd08241">
    <property type="entry name" value="QOR1"/>
    <property type="match status" value="1"/>
</dbReference>
<dbReference type="Pfam" id="PF00107">
    <property type="entry name" value="ADH_zinc_N"/>
    <property type="match status" value="1"/>
</dbReference>